<dbReference type="Pfam" id="PF08544">
    <property type="entry name" value="GHMP_kinases_C"/>
    <property type="match status" value="1"/>
</dbReference>
<evidence type="ECO:0000256" key="1">
    <source>
        <dbReference type="ARBA" id="ARBA00022605"/>
    </source>
</evidence>
<evidence type="ECO:0000259" key="9">
    <source>
        <dbReference type="Pfam" id="PF00288"/>
    </source>
</evidence>
<comment type="pathway">
    <text evidence="7">Amino-acid biosynthesis; L-threonine biosynthesis; L-threonine from L-aspartate: step 4/5.</text>
</comment>
<feature type="binding site" evidence="7">
    <location>
        <begin position="90"/>
        <end position="100"/>
    </location>
    <ligand>
        <name>ATP</name>
        <dbReference type="ChEBI" id="CHEBI:30616"/>
    </ligand>
</feature>
<comment type="similarity">
    <text evidence="7">Belongs to the GHMP kinase family. Homoserine kinase subfamily.</text>
</comment>
<evidence type="ECO:0000256" key="8">
    <source>
        <dbReference type="NCBIfam" id="TIGR00191"/>
    </source>
</evidence>
<dbReference type="GO" id="GO:0004413">
    <property type="term" value="F:homoserine kinase activity"/>
    <property type="evidence" value="ECO:0007669"/>
    <property type="project" value="UniProtKB-UniRule"/>
</dbReference>
<dbReference type="Gene3D" id="3.30.70.890">
    <property type="entry name" value="GHMP kinase, C-terminal domain"/>
    <property type="match status" value="1"/>
</dbReference>
<keyword evidence="2 7" id="KW-0808">Transferase</keyword>
<dbReference type="GO" id="GO:0005524">
    <property type="term" value="F:ATP binding"/>
    <property type="evidence" value="ECO:0007669"/>
    <property type="project" value="UniProtKB-UniRule"/>
</dbReference>
<dbReference type="PIRSF" id="PIRSF000676">
    <property type="entry name" value="Homoser_kin"/>
    <property type="match status" value="1"/>
</dbReference>
<dbReference type="InterPro" id="IPR020568">
    <property type="entry name" value="Ribosomal_Su5_D2-typ_SF"/>
</dbReference>
<dbReference type="PANTHER" id="PTHR20861">
    <property type="entry name" value="HOMOSERINE/4-DIPHOSPHOCYTIDYL-2-C-METHYL-D-ERYTHRITOL KINASE"/>
    <property type="match status" value="1"/>
</dbReference>
<sequence>MDPFQPFEVRVPGSSANLGSGFDSIGMAVNRFLHLRFSPAEELTVTAETESLREVMGKGDNLIVQVMREVFQSVGQPFPPFRMEVETGIPLMRGLGSSAAAIVGGLMAANHLLGNPFTSQELFRQAVRREGHPDNVGPSLFGGVVIASWDGEEVHALQGPLPPFSLVAAIPKVPLATSRSREALPARLDFAEAVLASSRANLLTAALFAGDWDAFGIGLRDRFHQPYRSSLVPGLDRVLQGAVRHGALGAALSGAGPTMVAFTFDPEPVRQFVAEVFRGEGIPVQVLTLHPEAEGAAVRLTEGMGS</sequence>
<feature type="domain" description="GHMP kinase C-terminal" evidence="10">
    <location>
        <begin position="205"/>
        <end position="276"/>
    </location>
</feature>
<evidence type="ECO:0000259" key="10">
    <source>
        <dbReference type="Pfam" id="PF08544"/>
    </source>
</evidence>
<keyword evidence="5 7" id="KW-0418">Kinase</keyword>
<dbReference type="Pfam" id="PF00288">
    <property type="entry name" value="GHMP_kinases_N"/>
    <property type="match status" value="1"/>
</dbReference>
<dbReference type="PANTHER" id="PTHR20861:SF1">
    <property type="entry name" value="HOMOSERINE KINASE"/>
    <property type="match status" value="1"/>
</dbReference>
<dbReference type="AlphaFoldDB" id="A0A1N7M4R8"/>
<dbReference type="UniPathway" id="UPA00050">
    <property type="reaction ID" value="UER00064"/>
</dbReference>
<dbReference type="GO" id="GO:0005737">
    <property type="term" value="C:cytoplasm"/>
    <property type="evidence" value="ECO:0007669"/>
    <property type="project" value="UniProtKB-SubCell"/>
</dbReference>
<comment type="catalytic activity">
    <reaction evidence="7">
        <text>L-homoserine + ATP = O-phospho-L-homoserine + ADP + H(+)</text>
        <dbReference type="Rhea" id="RHEA:13985"/>
        <dbReference type="ChEBI" id="CHEBI:15378"/>
        <dbReference type="ChEBI" id="CHEBI:30616"/>
        <dbReference type="ChEBI" id="CHEBI:57476"/>
        <dbReference type="ChEBI" id="CHEBI:57590"/>
        <dbReference type="ChEBI" id="CHEBI:456216"/>
        <dbReference type="EC" id="2.7.1.39"/>
    </reaction>
</comment>
<dbReference type="RefSeq" id="WP_076524855.1">
    <property type="nucleotide sequence ID" value="NZ_CP048103.1"/>
</dbReference>
<proteinExistence type="inferred from homology"/>
<feature type="domain" description="GHMP kinase N-terminal" evidence="9">
    <location>
        <begin position="61"/>
        <end position="143"/>
    </location>
</feature>
<dbReference type="GO" id="GO:0009088">
    <property type="term" value="P:threonine biosynthetic process"/>
    <property type="evidence" value="ECO:0007669"/>
    <property type="project" value="UniProtKB-UniRule"/>
</dbReference>
<keyword evidence="12" id="KW-1185">Reference proteome</keyword>
<comment type="subcellular location">
    <subcellularLocation>
        <location evidence="7">Cytoplasm</location>
    </subcellularLocation>
</comment>
<evidence type="ECO:0000256" key="5">
    <source>
        <dbReference type="ARBA" id="ARBA00022777"/>
    </source>
</evidence>
<evidence type="ECO:0000256" key="2">
    <source>
        <dbReference type="ARBA" id="ARBA00022679"/>
    </source>
</evidence>
<protein>
    <recommendedName>
        <fullName evidence="7 8">Homoserine kinase</fullName>
        <shortName evidence="7">HK</shortName>
        <shortName evidence="7">HSK</shortName>
        <ecNumber evidence="7 8">2.7.1.39</ecNumber>
    </recommendedName>
</protein>
<keyword evidence="4 7" id="KW-0547">Nucleotide-binding</keyword>
<dbReference type="SUPFAM" id="SSF54211">
    <property type="entry name" value="Ribosomal protein S5 domain 2-like"/>
    <property type="match status" value="1"/>
</dbReference>
<evidence type="ECO:0000256" key="3">
    <source>
        <dbReference type="ARBA" id="ARBA00022697"/>
    </source>
</evidence>
<keyword evidence="6 7" id="KW-0067">ATP-binding</keyword>
<evidence type="ECO:0000256" key="4">
    <source>
        <dbReference type="ARBA" id="ARBA00022741"/>
    </source>
</evidence>
<dbReference type="Gene3D" id="3.30.230.10">
    <property type="match status" value="1"/>
</dbReference>
<dbReference type="InterPro" id="IPR006204">
    <property type="entry name" value="GHMP_kinase_N_dom"/>
</dbReference>
<dbReference type="PRINTS" id="PR00958">
    <property type="entry name" value="HOMSERKINASE"/>
</dbReference>
<comment type="function">
    <text evidence="7">Catalyzes the ATP-dependent phosphorylation of L-homoserine to L-homoserine phosphate.</text>
</comment>
<reference evidence="12" key="1">
    <citation type="submission" date="2017-01" db="EMBL/GenBank/DDBJ databases">
        <authorList>
            <person name="Varghese N."/>
            <person name="Submissions S."/>
        </authorList>
    </citation>
    <scope>NUCLEOTIDE SEQUENCE [LARGE SCALE GENOMIC DNA]</scope>
    <source>
        <strain evidence="12">DSM 45196</strain>
    </source>
</reference>
<evidence type="ECO:0000256" key="7">
    <source>
        <dbReference type="HAMAP-Rule" id="MF_00384"/>
    </source>
</evidence>
<dbReference type="InterPro" id="IPR000870">
    <property type="entry name" value="Homoserine_kinase"/>
</dbReference>
<dbReference type="OrthoDB" id="9769912at2"/>
<dbReference type="SUPFAM" id="SSF55060">
    <property type="entry name" value="GHMP Kinase, C-terminal domain"/>
    <property type="match status" value="1"/>
</dbReference>
<dbReference type="InterPro" id="IPR036554">
    <property type="entry name" value="GHMP_kinase_C_sf"/>
</dbReference>
<name>A0A1N7M4R8_9BACL</name>
<accession>A0A1N7M4R8</accession>
<keyword evidence="1 7" id="KW-0028">Amino-acid biosynthesis</keyword>
<dbReference type="EC" id="2.7.1.39" evidence="7 8"/>
<dbReference type="Proteomes" id="UP000186795">
    <property type="component" value="Unassembled WGS sequence"/>
</dbReference>
<dbReference type="InterPro" id="IPR013750">
    <property type="entry name" value="GHMP_kinase_C_dom"/>
</dbReference>
<dbReference type="EMBL" id="FTOD01000005">
    <property type="protein sequence ID" value="SIS81100.1"/>
    <property type="molecule type" value="Genomic_DNA"/>
</dbReference>
<keyword evidence="3 7" id="KW-0791">Threonine biosynthesis</keyword>
<evidence type="ECO:0000313" key="12">
    <source>
        <dbReference type="Proteomes" id="UP000186795"/>
    </source>
</evidence>
<organism evidence="11 12">
    <name type="scientific">Kroppenstedtia eburnea</name>
    <dbReference type="NCBI Taxonomy" id="714067"/>
    <lineage>
        <taxon>Bacteria</taxon>
        <taxon>Bacillati</taxon>
        <taxon>Bacillota</taxon>
        <taxon>Bacilli</taxon>
        <taxon>Bacillales</taxon>
        <taxon>Thermoactinomycetaceae</taxon>
        <taxon>Kroppenstedtia</taxon>
    </lineage>
</organism>
<gene>
    <name evidence="7" type="primary">thrB</name>
    <name evidence="11" type="ORF">SAMN05421790_105202</name>
</gene>
<dbReference type="HAMAP" id="MF_00384">
    <property type="entry name" value="Homoser_kinase"/>
    <property type="match status" value="1"/>
</dbReference>
<evidence type="ECO:0000256" key="6">
    <source>
        <dbReference type="ARBA" id="ARBA00022840"/>
    </source>
</evidence>
<dbReference type="InterPro" id="IPR014721">
    <property type="entry name" value="Ribsml_uS5_D2-typ_fold_subgr"/>
</dbReference>
<evidence type="ECO:0000313" key="11">
    <source>
        <dbReference type="EMBL" id="SIS81100.1"/>
    </source>
</evidence>
<keyword evidence="7" id="KW-0963">Cytoplasm</keyword>
<dbReference type="NCBIfam" id="TIGR00191">
    <property type="entry name" value="thrB"/>
    <property type="match status" value="1"/>
</dbReference>